<comment type="similarity">
    <text evidence="2">Belongs to the methyl-accepting chemotaxis (MCP) protein family.</text>
</comment>
<feature type="domain" description="Methyl-accepting transducer" evidence="6">
    <location>
        <begin position="272"/>
        <end position="522"/>
    </location>
</feature>
<keyword evidence="5" id="KW-1133">Transmembrane helix</keyword>
<dbReference type="PROSITE" id="PS50111">
    <property type="entry name" value="CHEMOTAXIS_TRANSDUC_2"/>
    <property type="match status" value="1"/>
</dbReference>
<dbReference type="InterPro" id="IPR004090">
    <property type="entry name" value="Chemotax_Me-accpt_rcpt"/>
</dbReference>
<dbReference type="GO" id="GO:0007165">
    <property type="term" value="P:signal transduction"/>
    <property type="evidence" value="ECO:0007669"/>
    <property type="project" value="UniProtKB-KW"/>
</dbReference>
<keyword evidence="9" id="KW-1185">Reference proteome</keyword>
<dbReference type="SMART" id="SM00283">
    <property type="entry name" value="MA"/>
    <property type="match status" value="1"/>
</dbReference>
<dbReference type="Pfam" id="PF00015">
    <property type="entry name" value="MCPsignal"/>
    <property type="match status" value="1"/>
</dbReference>
<dbReference type="PANTHER" id="PTHR32089:SF112">
    <property type="entry name" value="LYSOZYME-LIKE PROTEIN-RELATED"/>
    <property type="match status" value="1"/>
</dbReference>
<feature type="transmembrane region" description="Helical" evidence="5">
    <location>
        <begin position="198"/>
        <end position="219"/>
    </location>
</feature>
<dbReference type="Pfam" id="PF00672">
    <property type="entry name" value="HAMP"/>
    <property type="match status" value="1"/>
</dbReference>
<keyword evidence="5" id="KW-0472">Membrane</keyword>
<name>A0A285FZZ3_9FIRM</name>
<dbReference type="PROSITE" id="PS50885">
    <property type="entry name" value="HAMP"/>
    <property type="match status" value="1"/>
</dbReference>
<dbReference type="GO" id="GO:0016020">
    <property type="term" value="C:membrane"/>
    <property type="evidence" value="ECO:0007669"/>
    <property type="project" value="InterPro"/>
</dbReference>
<feature type="coiled-coil region" evidence="4">
    <location>
        <begin position="89"/>
        <end position="117"/>
    </location>
</feature>
<dbReference type="InterPro" id="IPR004089">
    <property type="entry name" value="MCPsignal_dom"/>
</dbReference>
<dbReference type="EMBL" id="OBDZ01000003">
    <property type="protein sequence ID" value="SNY15781.1"/>
    <property type="molecule type" value="Genomic_DNA"/>
</dbReference>
<reference evidence="9" key="1">
    <citation type="submission" date="2017-09" db="EMBL/GenBank/DDBJ databases">
        <authorList>
            <person name="Varghese N."/>
            <person name="Submissions S."/>
        </authorList>
    </citation>
    <scope>NUCLEOTIDE SEQUENCE [LARGE SCALE GENOMIC DNA]</scope>
    <source>
        <strain evidence="9">MSL47</strain>
    </source>
</reference>
<dbReference type="GO" id="GO:0004888">
    <property type="term" value="F:transmembrane signaling receptor activity"/>
    <property type="evidence" value="ECO:0007669"/>
    <property type="project" value="InterPro"/>
</dbReference>
<evidence type="ECO:0000256" key="2">
    <source>
        <dbReference type="ARBA" id="ARBA00029447"/>
    </source>
</evidence>
<dbReference type="SUPFAM" id="SSF58104">
    <property type="entry name" value="Methyl-accepting chemotaxis protein (MCP) signaling domain"/>
    <property type="match status" value="1"/>
</dbReference>
<evidence type="ECO:0000259" key="7">
    <source>
        <dbReference type="PROSITE" id="PS50885"/>
    </source>
</evidence>
<keyword evidence="4" id="KW-0175">Coiled coil</keyword>
<evidence type="ECO:0000256" key="1">
    <source>
        <dbReference type="ARBA" id="ARBA00023224"/>
    </source>
</evidence>
<evidence type="ECO:0000313" key="8">
    <source>
        <dbReference type="EMBL" id="SNY15781.1"/>
    </source>
</evidence>
<dbReference type="OrthoDB" id="9814363at2"/>
<dbReference type="Proteomes" id="UP000219573">
    <property type="component" value="Unassembled WGS sequence"/>
</dbReference>
<keyword evidence="5" id="KW-0812">Transmembrane</keyword>
<evidence type="ECO:0000256" key="5">
    <source>
        <dbReference type="SAM" id="Phobius"/>
    </source>
</evidence>
<evidence type="ECO:0000256" key="4">
    <source>
        <dbReference type="SAM" id="Coils"/>
    </source>
</evidence>
<dbReference type="Gene3D" id="1.10.287.950">
    <property type="entry name" value="Methyl-accepting chemotaxis protein"/>
    <property type="match status" value="1"/>
</dbReference>
<dbReference type="GO" id="GO:0006935">
    <property type="term" value="P:chemotaxis"/>
    <property type="evidence" value="ECO:0007669"/>
    <property type="project" value="InterPro"/>
</dbReference>
<feature type="domain" description="HAMP" evidence="7">
    <location>
        <begin position="221"/>
        <end position="274"/>
    </location>
</feature>
<dbReference type="AlphaFoldDB" id="A0A285FZZ3"/>
<dbReference type="InterPro" id="IPR003660">
    <property type="entry name" value="HAMP_dom"/>
</dbReference>
<gene>
    <name evidence="8" type="ORF">SAMN06265827_10394</name>
</gene>
<sequence>MIILKNLDFIKNKFNNLNIGAKYIITIILISLLFILSTTIVYNLLLSLESDIVELNNKSDLSLMVKRLETLFSKKNTITADYIISQGKNIELKREFREATEEVNQLLERLRLELQGEKIDQFLAAIIEKDRVNNQIFNEDIISKVEKSRSSISLWLLRNKISVNTDNLEIVLKEFDKLINQDRIKAMTAADRSIDNTIFILIISVLSSIALGAVLITIISKVIKKNLNKIINISNQVALGNLSVEKIDYNSEDEIGKLSKSINTMVDNLRNIIGKITTAAEDTSTTSEELHAISENTSTAINQIAASSQEFSLGNKELVDYYKGVVSAANEVNDLSQNGLVEMKNTQIEMKDVLDSSYESSQLIANLSQATEEIEDIVEVISNISEQTNLLALNAAIEAARAGQYGRGFAVVADEIRALSTQTRDSIDDIRSITERVVMETKKVLASIEANNSQIVKGSKRLDESEDTFNTIAKKINGVLDEMKRIAQFSNELSIESKQISDVTKEQSIAMGEITGSAEELSALSQELDQLIKEFKL</sequence>
<evidence type="ECO:0000259" key="6">
    <source>
        <dbReference type="PROSITE" id="PS50111"/>
    </source>
</evidence>
<evidence type="ECO:0000313" key="9">
    <source>
        <dbReference type="Proteomes" id="UP000219573"/>
    </source>
</evidence>
<feature type="transmembrane region" description="Helical" evidence="5">
    <location>
        <begin position="21"/>
        <end position="45"/>
    </location>
</feature>
<evidence type="ECO:0000256" key="3">
    <source>
        <dbReference type="PROSITE-ProRule" id="PRU00284"/>
    </source>
</evidence>
<keyword evidence="1 3" id="KW-0807">Transducer</keyword>
<organism evidence="8 9">
    <name type="scientific">Orenia metallireducens</name>
    <dbReference type="NCBI Taxonomy" id="1413210"/>
    <lineage>
        <taxon>Bacteria</taxon>
        <taxon>Bacillati</taxon>
        <taxon>Bacillota</taxon>
        <taxon>Clostridia</taxon>
        <taxon>Halanaerobiales</taxon>
        <taxon>Halobacteroidaceae</taxon>
        <taxon>Orenia</taxon>
    </lineage>
</organism>
<dbReference type="CDD" id="cd06225">
    <property type="entry name" value="HAMP"/>
    <property type="match status" value="1"/>
</dbReference>
<dbReference type="PANTHER" id="PTHR32089">
    <property type="entry name" value="METHYL-ACCEPTING CHEMOTAXIS PROTEIN MCPB"/>
    <property type="match status" value="1"/>
</dbReference>
<protein>
    <submittedName>
        <fullName evidence="8">Methyl-accepting chemotaxis protein</fullName>
    </submittedName>
</protein>
<dbReference type="PRINTS" id="PR00260">
    <property type="entry name" value="CHEMTRNSDUCR"/>
</dbReference>
<proteinExistence type="inferred from homology"/>
<accession>A0A285FZZ3</accession>
<dbReference type="SMART" id="SM00304">
    <property type="entry name" value="HAMP"/>
    <property type="match status" value="1"/>
</dbReference>